<organism evidence="1 2">
    <name type="scientific">uncultured phage_MedDCM-OCT-S28-C10</name>
    <dbReference type="NCBI Taxonomy" id="2741077"/>
    <lineage>
        <taxon>Viruses</taxon>
        <taxon>Duplodnaviria</taxon>
        <taxon>Heunggongvirae</taxon>
        <taxon>Uroviricota</taxon>
        <taxon>Caudoviricetes</taxon>
        <taxon>Autographivirales</taxon>
        <taxon>Votkovvirus</taxon>
        <taxon>Votkovvirus S28C10</taxon>
    </lineage>
</organism>
<keyword evidence="1" id="KW-0540">Nuclease</keyword>
<reference evidence="1 2" key="1">
    <citation type="journal article" date="2013" name="PLoS Genet.">
        <title>Expanding the Marine Virosphere Using Metagenomics.</title>
        <authorList>
            <person name="Mizuno C.M."/>
            <person name="Rodriguez-Valera F."/>
            <person name="Kimes N.E."/>
            <person name="Ghai R."/>
        </authorList>
    </citation>
    <scope>NUCLEOTIDE SEQUENCE [LARGE SCALE GENOMIC DNA]</scope>
    <source>
        <strain evidence="1">UvMED-CGR-C62A-MedDCM-OCT-S28-C10</strain>
    </source>
</reference>
<dbReference type="GO" id="GO:0015074">
    <property type="term" value="P:DNA integration"/>
    <property type="evidence" value="ECO:0007669"/>
    <property type="project" value="InterPro"/>
</dbReference>
<dbReference type="KEGG" id="vg:55412606"/>
<dbReference type="EMBL" id="AP013540">
    <property type="protein sequence ID" value="BAQ94082.1"/>
    <property type="molecule type" value="Genomic_DNA"/>
</dbReference>
<dbReference type="RefSeq" id="YP_009778140.1">
    <property type="nucleotide sequence ID" value="NC_047711.1"/>
</dbReference>
<keyword evidence="2" id="KW-1185">Reference proteome</keyword>
<dbReference type="GO" id="GO:0016032">
    <property type="term" value="P:viral process"/>
    <property type="evidence" value="ECO:0007669"/>
    <property type="project" value="InterPro"/>
</dbReference>
<evidence type="ECO:0000313" key="1">
    <source>
        <dbReference type="EMBL" id="BAQ94082.1"/>
    </source>
</evidence>
<keyword evidence="1" id="KW-0255">Endonuclease</keyword>
<dbReference type="SUPFAM" id="SSF52980">
    <property type="entry name" value="Restriction endonuclease-like"/>
    <property type="match status" value="1"/>
</dbReference>
<dbReference type="InterPro" id="IPR011335">
    <property type="entry name" value="Restrct_endonuc-II-like"/>
</dbReference>
<dbReference type="GeneID" id="55412606"/>
<evidence type="ECO:0000313" key="2">
    <source>
        <dbReference type="Proteomes" id="UP000505345"/>
    </source>
</evidence>
<dbReference type="Gene3D" id="3.40.91.30">
    <property type="match status" value="1"/>
</dbReference>
<dbReference type="GO" id="GO:0008833">
    <property type="term" value="F:deoxyribonuclease IV (phage-T4-induced) activity"/>
    <property type="evidence" value="ECO:0007669"/>
    <property type="project" value="InterPro"/>
</dbReference>
<sequence length="138" mass="16297">MKRAKRQTTLFRSGLEERLADQLTSLGVSYEYETLVVKYVKPEKTHRYTPDFILSNGIIIEGKGRFLTKDRQKHILVKQQNPDLDIRFVFSNPNQRISKISKTTYAKWCTTNGFLYAKQTIPNEWIKERRAKKKKTNK</sequence>
<accession>A0A6S4P9P1</accession>
<dbReference type="Pfam" id="PF05367">
    <property type="entry name" value="Phage_endo_I"/>
    <property type="match status" value="1"/>
</dbReference>
<dbReference type="InterPro" id="IPR008029">
    <property type="entry name" value="Phage_T7_Gp3_endoDNaseI"/>
</dbReference>
<dbReference type="CDD" id="cd22324">
    <property type="entry name" value="Endonuclease_I"/>
    <property type="match status" value="1"/>
</dbReference>
<name>A0A6S4P9P1_9CAUD</name>
<keyword evidence="1" id="KW-0378">Hydrolase</keyword>
<proteinExistence type="predicted"/>
<dbReference type="Proteomes" id="UP000505345">
    <property type="component" value="Segment"/>
</dbReference>
<protein>
    <submittedName>
        <fullName evidence="1">Endonuclease</fullName>
    </submittedName>
</protein>